<accession>A0A8J4AXV6</accession>
<comment type="pathway">
    <text evidence="3 11">Protein modification; protein glycosylation.</text>
</comment>
<keyword evidence="8 11" id="KW-0256">Endoplasmic reticulum</keyword>
<evidence type="ECO:0000256" key="11">
    <source>
        <dbReference type="RuleBase" id="RU361136"/>
    </source>
</evidence>
<keyword evidence="13" id="KW-1185">Reference proteome</keyword>
<comment type="subunit">
    <text evidence="5 11">Component of the oligosaccharyltransferase (OST) complex.</text>
</comment>
<reference evidence="12" key="1">
    <citation type="journal article" date="2021" name="Proc. Natl. Acad. Sci. U.S.A.">
        <title>Three genomes in the algal genus Volvox reveal the fate of a haploid sex-determining region after a transition to homothallism.</title>
        <authorList>
            <person name="Yamamoto K."/>
            <person name="Hamaji T."/>
            <person name="Kawai-Toyooka H."/>
            <person name="Matsuzaki R."/>
            <person name="Takahashi F."/>
            <person name="Nishimura Y."/>
            <person name="Kawachi M."/>
            <person name="Noguchi H."/>
            <person name="Minakuchi Y."/>
            <person name="Umen J.G."/>
            <person name="Toyoda A."/>
            <person name="Nozaki H."/>
        </authorList>
    </citation>
    <scope>NUCLEOTIDE SEQUENCE</scope>
    <source>
        <strain evidence="12">NIES-3780</strain>
    </source>
</reference>
<protein>
    <recommendedName>
        <fullName evidence="11">Dolichyl-diphosphooligosaccharide--protein glycosyltransferase subunit DAD1</fullName>
        <shortName evidence="11">Oligosaccharyl transferase subunit DAD1</shortName>
    </recommendedName>
</protein>
<evidence type="ECO:0000256" key="7">
    <source>
        <dbReference type="ARBA" id="ARBA00022703"/>
    </source>
</evidence>
<dbReference type="UniPathway" id="UPA00378"/>
<comment type="subcellular location">
    <subcellularLocation>
        <location evidence="2 11">Endoplasmic reticulum membrane</location>
        <topology evidence="2 11">Multi-pass membrane protein</topology>
    </subcellularLocation>
</comment>
<keyword evidence="7" id="KW-0053">Apoptosis</keyword>
<dbReference type="AlphaFoldDB" id="A0A8J4AXV6"/>
<evidence type="ECO:0000256" key="9">
    <source>
        <dbReference type="ARBA" id="ARBA00022989"/>
    </source>
</evidence>
<evidence type="ECO:0000313" key="13">
    <source>
        <dbReference type="Proteomes" id="UP000747399"/>
    </source>
</evidence>
<evidence type="ECO:0000256" key="6">
    <source>
        <dbReference type="ARBA" id="ARBA00022692"/>
    </source>
</evidence>
<feature type="transmembrane region" description="Helical" evidence="11">
    <location>
        <begin position="90"/>
        <end position="108"/>
    </location>
</feature>
<comment type="similarity">
    <text evidence="4 11">Belongs to the DAD/OST2 family.</text>
</comment>
<dbReference type="InterPro" id="IPR003038">
    <property type="entry name" value="DAD/Ost2"/>
</dbReference>
<proteinExistence type="inferred from homology"/>
<gene>
    <name evidence="12" type="ORF">Vafri_5141</name>
</gene>
<keyword evidence="9 11" id="KW-1133">Transmembrane helix</keyword>
<dbReference type="PIRSF" id="PIRSF005588">
    <property type="entry name" value="DAD"/>
    <property type="match status" value="1"/>
</dbReference>
<evidence type="ECO:0000256" key="1">
    <source>
        <dbReference type="ARBA" id="ARBA00002791"/>
    </source>
</evidence>
<evidence type="ECO:0000256" key="5">
    <source>
        <dbReference type="ARBA" id="ARBA00011157"/>
    </source>
</evidence>
<comment type="caution">
    <text evidence="12">The sequence shown here is derived from an EMBL/GenBank/DDBJ whole genome shotgun (WGS) entry which is preliminary data.</text>
</comment>
<dbReference type="Proteomes" id="UP000747399">
    <property type="component" value="Unassembled WGS sequence"/>
</dbReference>
<evidence type="ECO:0000256" key="8">
    <source>
        <dbReference type="ARBA" id="ARBA00022824"/>
    </source>
</evidence>
<evidence type="ECO:0000256" key="2">
    <source>
        <dbReference type="ARBA" id="ARBA00004477"/>
    </source>
</evidence>
<dbReference type="GO" id="GO:0006487">
    <property type="term" value="P:protein N-linked glycosylation"/>
    <property type="evidence" value="ECO:0007669"/>
    <property type="project" value="TreeGrafter"/>
</dbReference>
<name>A0A8J4AXV6_9CHLO</name>
<keyword evidence="6 11" id="KW-0812">Transmembrane</keyword>
<evidence type="ECO:0000256" key="10">
    <source>
        <dbReference type="ARBA" id="ARBA00023136"/>
    </source>
</evidence>
<dbReference type="PANTHER" id="PTHR10705:SF0">
    <property type="entry name" value="DOLICHYL-DIPHOSPHOOLIGOSACCHARIDE--PROTEIN GLYCOSYLTRANSFERASE SUBUNIT DAD1"/>
    <property type="match status" value="1"/>
</dbReference>
<keyword evidence="10 11" id="KW-0472">Membrane</keyword>
<dbReference type="Pfam" id="PF02109">
    <property type="entry name" value="DAD"/>
    <property type="match status" value="1"/>
</dbReference>
<feature type="transmembrane region" description="Helical" evidence="11">
    <location>
        <begin position="50"/>
        <end position="70"/>
    </location>
</feature>
<evidence type="ECO:0000313" key="12">
    <source>
        <dbReference type="EMBL" id="GIL48674.1"/>
    </source>
</evidence>
<dbReference type="EMBL" id="BNCO01000006">
    <property type="protein sequence ID" value="GIL48674.1"/>
    <property type="molecule type" value="Genomic_DNA"/>
</dbReference>
<evidence type="ECO:0000256" key="4">
    <source>
        <dbReference type="ARBA" id="ARBA00009386"/>
    </source>
</evidence>
<dbReference type="GO" id="GO:0008250">
    <property type="term" value="C:oligosaccharyltransferase complex"/>
    <property type="evidence" value="ECO:0007669"/>
    <property type="project" value="InterPro"/>
</dbReference>
<sequence length="109" mass="11957">MVLSAIIGAFSDEYKKSPVRVKVLDAFLIYAVATAGLQFAYMILVGTFPFNAFLAGFLSCVGFFALTVCLRMQVDPANKDFAGISPERAFADYCLANLVLHLVVWNYMG</sequence>
<feature type="transmembrane region" description="Helical" evidence="11">
    <location>
        <begin position="23"/>
        <end position="44"/>
    </location>
</feature>
<comment type="function">
    <text evidence="1 11">Subunit of the oligosaccharyl transferase (OST) complex that catalyzes the initial transfer of a defined glycan (Glc(3)Man(9)GlcNAc(2) in eukaryotes) from the lipid carrier dolichol-pyrophosphate to an asparagine residue within an Asn-X-Ser/Thr consensus motif in nascent polypeptide chains, the first step in protein N-glycosylation. N-glycosylation occurs cotranslationally and the complex associates with the Sec61 complex at the channel-forming translocon complex that mediates protein translocation across the endoplasmic reticulum (ER). All subunits are required for a maximal enzyme activity.</text>
</comment>
<evidence type="ECO:0000256" key="3">
    <source>
        <dbReference type="ARBA" id="ARBA00004922"/>
    </source>
</evidence>
<dbReference type="PANTHER" id="PTHR10705">
    <property type="entry name" value="DOLICHYL-DIPHOSPHOOLIGOSACCHARIDE--PROTEIN GLYCOSYLTRANSFERASE SUBUNIT DAD1"/>
    <property type="match status" value="1"/>
</dbReference>
<organism evidence="12 13">
    <name type="scientific">Volvox africanus</name>
    <dbReference type="NCBI Taxonomy" id="51714"/>
    <lineage>
        <taxon>Eukaryota</taxon>
        <taxon>Viridiplantae</taxon>
        <taxon>Chlorophyta</taxon>
        <taxon>core chlorophytes</taxon>
        <taxon>Chlorophyceae</taxon>
        <taxon>CS clade</taxon>
        <taxon>Chlamydomonadales</taxon>
        <taxon>Volvocaceae</taxon>
        <taxon>Volvox</taxon>
    </lineage>
</organism>